<keyword evidence="2" id="KW-0472">Membrane</keyword>
<name>A0A0J7IXT5_9FLAO</name>
<protein>
    <submittedName>
        <fullName evidence="3">Uncharacterized protein</fullName>
    </submittedName>
</protein>
<accession>A0A0J7IXT5</accession>
<comment type="caution">
    <text evidence="3">The sequence shown here is derived from an EMBL/GenBank/DDBJ whole genome shotgun (WGS) entry which is preliminary data.</text>
</comment>
<dbReference type="AlphaFoldDB" id="A0A0J7IXT5"/>
<evidence type="ECO:0000256" key="2">
    <source>
        <dbReference type="SAM" id="Phobius"/>
    </source>
</evidence>
<evidence type="ECO:0000313" key="3">
    <source>
        <dbReference type="EMBL" id="KMQ70812.1"/>
    </source>
</evidence>
<evidence type="ECO:0000313" key="4">
    <source>
        <dbReference type="Proteomes" id="UP000035900"/>
    </source>
</evidence>
<feature type="region of interest" description="Disordered" evidence="1">
    <location>
        <begin position="15"/>
        <end position="66"/>
    </location>
</feature>
<feature type="compositionally biased region" description="Polar residues" evidence="1">
    <location>
        <begin position="50"/>
        <end position="59"/>
    </location>
</feature>
<keyword evidence="2" id="KW-1133">Transmembrane helix</keyword>
<keyword evidence="4" id="KW-1185">Reference proteome</keyword>
<reference evidence="3 4" key="1">
    <citation type="journal article" date="2004" name="Int. J. Syst. Evol. Microbiol.">
        <title>Kaistella koreensis gen. nov., sp. nov., a novel member of the Chryseobacterium-Bergeyella-Riemerella branch.</title>
        <authorList>
            <person name="Kim M.K."/>
            <person name="Im W.T."/>
            <person name="Shin Y.K."/>
            <person name="Lim J.H."/>
            <person name="Kim S.H."/>
            <person name="Lee B.C."/>
            <person name="Park M.Y."/>
            <person name="Lee K.Y."/>
            <person name="Lee S.T."/>
        </authorList>
    </citation>
    <scope>NUCLEOTIDE SEQUENCE [LARGE SCALE GENOMIC DNA]</scope>
    <source>
        <strain evidence="3 4">CCUG 49689</strain>
    </source>
</reference>
<evidence type="ECO:0000256" key="1">
    <source>
        <dbReference type="SAM" id="MobiDB-lite"/>
    </source>
</evidence>
<proteinExistence type="predicted"/>
<dbReference type="PATRIC" id="fig|1304281.5.peg.1988"/>
<gene>
    <name evidence="3" type="ORF">ACM44_09240</name>
</gene>
<dbReference type="EMBL" id="LFNG01000012">
    <property type="protein sequence ID" value="KMQ70812.1"/>
    <property type="molecule type" value="Genomic_DNA"/>
</dbReference>
<sequence length="187" mass="21189">MAFFRCFQLPTSSGHPRFPIDKSRNRKRRIKENKIQKKQSEGNADPKNPALSSLTTGTASPLGIREGKRNSRVHCARINKKRSQTEVFLGCRRKLAFSAKMVHPDRRHPENFGFLPLFLAFFTSFASFGLLWLTPTGVRTPGDSGGNVGMQYKGIVVSASEQNLLYLPPLPRGCIAWRNRRKDHHIK</sequence>
<feature type="transmembrane region" description="Helical" evidence="2">
    <location>
        <begin position="112"/>
        <end position="133"/>
    </location>
</feature>
<organism evidence="3 4">
    <name type="scientific">Chryseobacterium koreense CCUG 49689</name>
    <dbReference type="NCBI Taxonomy" id="1304281"/>
    <lineage>
        <taxon>Bacteria</taxon>
        <taxon>Pseudomonadati</taxon>
        <taxon>Bacteroidota</taxon>
        <taxon>Flavobacteriia</taxon>
        <taxon>Flavobacteriales</taxon>
        <taxon>Weeksellaceae</taxon>
        <taxon>Chryseobacterium group</taxon>
        <taxon>Chryseobacterium</taxon>
    </lineage>
</organism>
<dbReference type="Proteomes" id="UP000035900">
    <property type="component" value="Unassembled WGS sequence"/>
</dbReference>
<keyword evidence="2" id="KW-0812">Transmembrane</keyword>